<evidence type="ECO:0000313" key="3">
    <source>
        <dbReference type="Proteomes" id="UP001148786"/>
    </source>
</evidence>
<sequence>MDSVKDSPYITNFDLVPPSPPRSIALDFDHTSPGPFDAFEQSQQLQQHHSQLQQNPLSSPPFAHTPSYNGSYYNSPYSQHSELDFTGDELNFDLLRELTASSGQMNDYEPSEYDAPQTNSLLMFTNDTDFMSPHFSPGHVADSHRTRGSPFDHSSPASSNGADNDANANNNGGRHSRASSVASNHPSPGAAPLSHSPQPGFHNSPRLDVASSFGNMSVHTPNWGTQPLPPTSLGPNIQGQQLPSPPMQQKPQSPPRLTMPQGIIDAQQHTAVPTINAPDGDDGMNGPSLNIVPATPVSGGGAHGRQAVPFQQTLATLTQGAELGSSMLLSSSQSDHGGASDQARSQSQSTHPSRNQSPFRFESGTNNSNNISPVPSPRLPDNNNNNAVASSSGNYIFPDAQSPPQSQLQSQGQGVPQRPRSNSDTWSQPYLGGAGGSQQQQQQNGLGLNVGYDYQQQQQNHQIQQQHRQQMQNFTFGGGNKMVGPGAPSNNFLSPQPDMMRSRGRRISGCPYPHSVVLVGKHSLGRGISPTMASPTLSAAQRAQASSNSTSSLRTAISSSSSSNPRHPSSSTHCISPTS</sequence>
<evidence type="ECO:0000313" key="2">
    <source>
        <dbReference type="EMBL" id="KAJ3485219.1"/>
    </source>
</evidence>
<name>A0A9W8JNG5_9AGAR</name>
<feature type="compositionally biased region" description="Polar residues" evidence="1">
    <location>
        <begin position="419"/>
        <end position="428"/>
    </location>
</feature>
<feature type="region of interest" description="Disordered" evidence="1">
    <location>
        <begin position="273"/>
        <end position="305"/>
    </location>
</feature>
<feature type="region of interest" description="Disordered" evidence="1">
    <location>
        <begin position="529"/>
        <end position="579"/>
    </location>
</feature>
<feature type="region of interest" description="Disordered" evidence="1">
    <location>
        <begin position="328"/>
        <end position="442"/>
    </location>
</feature>
<reference evidence="2" key="1">
    <citation type="submission" date="2022-07" db="EMBL/GenBank/DDBJ databases">
        <title>Genome Sequence of Agrocybe chaxingu.</title>
        <authorList>
            <person name="Buettner E."/>
        </authorList>
    </citation>
    <scope>NUCLEOTIDE SEQUENCE</scope>
    <source>
        <strain evidence="2">MP-N11</strain>
    </source>
</reference>
<accession>A0A9W8JNG5</accession>
<proteinExistence type="predicted"/>
<feature type="compositionally biased region" description="Pro residues" evidence="1">
    <location>
        <begin position="243"/>
        <end position="254"/>
    </location>
</feature>
<feature type="region of interest" description="Disordered" evidence="1">
    <location>
        <begin position="134"/>
        <end position="259"/>
    </location>
</feature>
<feature type="compositionally biased region" description="Low complexity" evidence="1">
    <location>
        <begin position="41"/>
        <end position="54"/>
    </location>
</feature>
<dbReference type="EMBL" id="JANKHO010003223">
    <property type="protein sequence ID" value="KAJ3485219.1"/>
    <property type="molecule type" value="Genomic_DNA"/>
</dbReference>
<feature type="region of interest" description="Disordered" evidence="1">
    <location>
        <begin position="1"/>
        <end position="68"/>
    </location>
</feature>
<dbReference type="Proteomes" id="UP001148786">
    <property type="component" value="Unassembled WGS sequence"/>
</dbReference>
<feature type="compositionally biased region" description="Low complexity" evidence="1">
    <location>
        <begin position="160"/>
        <end position="173"/>
    </location>
</feature>
<comment type="caution">
    <text evidence="2">The sequence shown here is derived from an EMBL/GenBank/DDBJ whole genome shotgun (WGS) entry which is preliminary data.</text>
</comment>
<feature type="compositionally biased region" description="Low complexity" evidence="1">
    <location>
        <begin position="402"/>
        <end position="417"/>
    </location>
</feature>
<feature type="compositionally biased region" description="Polar residues" evidence="1">
    <location>
        <begin position="212"/>
        <end position="225"/>
    </location>
</feature>
<dbReference type="AlphaFoldDB" id="A0A9W8JNG5"/>
<dbReference type="OrthoDB" id="4748970at2759"/>
<keyword evidence="3" id="KW-1185">Reference proteome</keyword>
<feature type="compositionally biased region" description="Low complexity" evidence="1">
    <location>
        <begin position="536"/>
        <end position="573"/>
    </location>
</feature>
<organism evidence="2 3">
    <name type="scientific">Agrocybe chaxingu</name>
    <dbReference type="NCBI Taxonomy" id="84603"/>
    <lineage>
        <taxon>Eukaryota</taxon>
        <taxon>Fungi</taxon>
        <taxon>Dikarya</taxon>
        <taxon>Basidiomycota</taxon>
        <taxon>Agaricomycotina</taxon>
        <taxon>Agaricomycetes</taxon>
        <taxon>Agaricomycetidae</taxon>
        <taxon>Agaricales</taxon>
        <taxon>Agaricineae</taxon>
        <taxon>Strophariaceae</taxon>
        <taxon>Agrocybe</taxon>
    </lineage>
</organism>
<protein>
    <submittedName>
        <fullName evidence="2">Uncharacterized protein</fullName>
    </submittedName>
</protein>
<evidence type="ECO:0000256" key="1">
    <source>
        <dbReference type="SAM" id="MobiDB-lite"/>
    </source>
</evidence>
<gene>
    <name evidence="2" type="ORF">NLJ89_g11916</name>
</gene>
<feature type="compositionally biased region" description="Polar residues" evidence="1">
    <location>
        <begin position="342"/>
        <end position="358"/>
    </location>
</feature>